<evidence type="ECO:0000313" key="1">
    <source>
        <dbReference type="EMBL" id="MBX44843.1"/>
    </source>
</evidence>
<organism evidence="1">
    <name type="scientific">Rhizophora mucronata</name>
    <name type="common">Asiatic mangrove</name>
    <dbReference type="NCBI Taxonomy" id="61149"/>
    <lineage>
        <taxon>Eukaryota</taxon>
        <taxon>Viridiplantae</taxon>
        <taxon>Streptophyta</taxon>
        <taxon>Embryophyta</taxon>
        <taxon>Tracheophyta</taxon>
        <taxon>Spermatophyta</taxon>
        <taxon>Magnoliopsida</taxon>
        <taxon>eudicotyledons</taxon>
        <taxon>Gunneridae</taxon>
        <taxon>Pentapetalae</taxon>
        <taxon>rosids</taxon>
        <taxon>fabids</taxon>
        <taxon>Malpighiales</taxon>
        <taxon>Rhizophoraceae</taxon>
        <taxon>Rhizophora</taxon>
    </lineage>
</organism>
<name>A0A2P2NQT9_RHIMU</name>
<dbReference type="AlphaFoldDB" id="A0A2P2NQT9"/>
<proteinExistence type="predicted"/>
<protein>
    <submittedName>
        <fullName evidence="1">Uncharacterized protein</fullName>
    </submittedName>
</protein>
<reference evidence="1" key="1">
    <citation type="submission" date="2018-02" db="EMBL/GenBank/DDBJ databases">
        <title>Rhizophora mucronata_Transcriptome.</title>
        <authorList>
            <person name="Meera S.P."/>
            <person name="Sreeshan A."/>
            <person name="Augustine A."/>
        </authorList>
    </citation>
    <scope>NUCLEOTIDE SEQUENCE</scope>
    <source>
        <tissue evidence="1">Leaf</tissue>
    </source>
</reference>
<dbReference type="EMBL" id="GGEC01064359">
    <property type="protein sequence ID" value="MBX44843.1"/>
    <property type="molecule type" value="Transcribed_RNA"/>
</dbReference>
<sequence>MVSTCISFFQFMKTEIFSNLAYFLLM</sequence>
<accession>A0A2P2NQT9</accession>